<dbReference type="EMBL" id="CP126116">
    <property type="protein sequence ID" value="WHZ60034.1"/>
    <property type="molecule type" value="Genomic_DNA"/>
</dbReference>
<protein>
    <submittedName>
        <fullName evidence="1">Uncharacterized protein</fullName>
    </submittedName>
</protein>
<evidence type="ECO:0000313" key="1">
    <source>
        <dbReference type="EMBL" id="WHZ60034.1"/>
    </source>
</evidence>
<gene>
    <name evidence="1" type="ORF">QLQ22_12175</name>
</gene>
<reference evidence="2" key="1">
    <citation type="journal article" date="2025" name="Aquaculture">
        <title>Assessment of the bioflocculant production and safety properties of Metabacillus hrfriensis sp. nov. based on phenotypic and whole-genome sequencing analysis.</title>
        <authorList>
            <person name="Zhang R."/>
            <person name="Zhao Z."/>
            <person name="Luo L."/>
            <person name="Wang S."/>
            <person name="Guo K."/>
            <person name="Xu W."/>
        </authorList>
    </citation>
    <scope>NUCLEOTIDE SEQUENCE [LARGE SCALE GENOMIC DNA]</scope>
    <source>
        <strain evidence="2">CT-WN-B3</strain>
    </source>
</reference>
<accession>A0ACD4RHS1</accession>
<name>A0ACD4RHS1_9BACI</name>
<evidence type="ECO:0000313" key="2">
    <source>
        <dbReference type="Proteomes" id="UP001226091"/>
    </source>
</evidence>
<organism evidence="1 2">
    <name type="scientific">Metabacillus hrfriensis</name>
    <dbReference type="NCBI Taxonomy" id="3048891"/>
    <lineage>
        <taxon>Bacteria</taxon>
        <taxon>Bacillati</taxon>
        <taxon>Bacillota</taxon>
        <taxon>Bacilli</taxon>
        <taxon>Bacillales</taxon>
        <taxon>Bacillaceae</taxon>
        <taxon>Metabacillus</taxon>
    </lineage>
</organism>
<keyword evidence="2" id="KW-1185">Reference proteome</keyword>
<sequence length="137" mass="16203">MRRYDQHEAVKMVLELLSSHGIESTRHLKVGDNINIKSFKNGKTANLLVRHLEKDHAYKNSPLPYQVFKVEAFDDNEERDESVKQLDFVIGYNFMENSFACVPIEEFKDKRSTVVHEKEGNRHQYYNSLFSLEEFFQ</sequence>
<proteinExistence type="predicted"/>
<dbReference type="Proteomes" id="UP001226091">
    <property type="component" value="Chromosome"/>
</dbReference>